<keyword evidence="2" id="KW-1185">Reference proteome</keyword>
<name>A0A2I2L3M0_9VIRU</name>
<gene>
    <name evidence="1" type="ORF">ORPV_213</name>
</gene>
<sequence>MMNKKDRKIKDGDNIVITLCPSFIYDTQSVTYTMIGHKTKNSILSYYSSSKFLCNIILEKIFCHLNYKCKSSVVCPSFSCNVKDITYIVLGKNLYIHLHLSLNKIEDYKTIDYQKYVKGIDGKVNIKNVNFTYSMLLQEVQDRLMEYVNEEFYVSSYKPISMKLERSHIKIEKHKV</sequence>
<dbReference type="EMBL" id="LT906555">
    <property type="protein sequence ID" value="SNW62117.1"/>
    <property type="molecule type" value="Genomic_DNA"/>
</dbReference>
<proteinExistence type="predicted"/>
<dbReference type="Proteomes" id="UP000236316">
    <property type="component" value="Segment"/>
</dbReference>
<evidence type="ECO:0000313" key="2">
    <source>
        <dbReference type="Proteomes" id="UP000236316"/>
    </source>
</evidence>
<protein>
    <submittedName>
        <fullName evidence="1">Uncharacterized protein</fullName>
    </submittedName>
</protein>
<reference evidence="1" key="1">
    <citation type="submission" date="2017-08" db="EMBL/GenBank/DDBJ databases">
        <authorList>
            <consortium name="Urmite Genomes"/>
        </authorList>
    </citation>
    <scope>NUCLEOTIDE SEQUENCE [LARGE SCALE GENOMIC DNA]</scope>
    <source>
        <strain evidence="1">IHUMI-LCC2</strain>
    </source>
</reference>
<dbReference type="GeneID" id="35381977"/>
<dbReference type="KEGG" id="vg:35381977"/>
<dbReference type="RefSeq" id="YP_009448419.1">
    <property type="nucleotide sequence ID" value="NC_036594.1"/>
</dbReference>
<organism evidence="1">
    <name type="scientific">Orpheovirus IHUMI-LCC2</name>
    <dbReference type="NCBI Taxonomy" id="2023057"/>
    <lineage>
        <taxon>Viruses</taxon>
        <taxon>Varidnaviria</taxon>
        <taxon>Bamfordvirae</taxon>
        <taxon>Nucleocytoviricota</taxon>
        <taxon>Megaviricetes</taxon>
        <taxon>Pimascovirales</taxon>
        <taxon>Ocovirineae</taxon>
        <taxon>Orpheoviridae</taxon>
        <taxon>Alphaorpheovirus</taxon>
        <taxon>Alphaorpheovirus massiliense</taxon>
    </lineage>
</organism>
<accession>A0A2I2L3M0</accession>
<evidence type="ECO:0000313" key="1">
    <source>
        <dbReference type="EMBL" id="SNW62117.1"/>
    </source>
</evidence>